<protein>
    <submittedName>
        <fullName evidence="13">Iron complex outermembrane recepter protein</fullName>
    </submittedName>
</protein>
<sequence>MAMLFYLASTGFIAMPANAEEDPEQKLDEVIVEADREKEVQPGGFIYSDARNGILGNTNVMDIPFSQIGYTKKTIETFGDPSQPLNTILVNNPSIRTSSSSPRYTDFSLRGINMNGNHMYLNGIPNLFAQFLSPPAHVIESIEVMSGPNTVLNGSTTSVNGTNGVDAPAGIISITTKKATDQPINQYTQTFSGRGSLGEYIDVGRRFGKDKEWGIRVNAGNLDGDLSLHGAEKEERTLFINLDHRDEKSKTNLFAGHFDLRTDGGQRWFGVNNASTSLVDAPDSQKSYDFDGMTKYMHGYLMTLNHEQKMNNTWNLFFNAGMTNRSGSKYDTDSGSLSLNGNTGAISSSLIQMKEANKNVYFQTGIKGEIYTGAVKNNLSLAIDRSWTKNYRTSASLSGSKLVGSLLDGIVVQGVLPQSGPAALINEETSVGITLADTLEYGKMTTLIAVQRRDGKFDAYNASTGAKTESNNKLSTSPTYAISYKPVENISVYASHSEGYTRARVADSSYANEGELFEPAKNKQNEMGVKYQNAGVLTTLSFFKLNQENFFDVTPSTGKKRLTRDGENTYKGIELNVNGKITDKWNAMGGILYLDAQREKTANGLLDGYHVNGVAKWSGVLALEYEADKKTSIIGRAVYSGSAYVTDNKAQVPSVVTFDLGIKHRTAFSGTPVTLSAMCYNAADKDYWIARGGSNTIGLSMPRTLMLSATFDI</sequence>
<keyword evidence="6 8" id="KW-0472">Membrane</keyword>
<accession>A0A1I4IFJ2</accession>
<organism evidence="13 14">
    <name type="scientific">Pelosinus propionicus DSM 13327</name>
    <dbReference type="NCBI Taxonomy" id="1123291"/>
    <lineage>
        <taxon>Bacteria</taxon>
        <taxon>Bacillati</taxon>
        <taxon>Bacillota</taxon>
        <taxon>Negativicutes</taxon>
        <taxon>Selenomonadales</taxon>
        <taxon>Sporomusaceae</taxon>
        <taxon>Pelosinus</taxon>
    </lineage>
</organism>
<dbReference type="GO" id="GO:0009279">
    <property type="term" value="C:cell outer membrane"/>
    <property type="evidence" value="ECO:0007669"/>
    <property type="project" value="UniProtKB-SubCell"/>
</dbReference>
<dbReference type="InterPro" id="IPR036942">
    <property type="entry name" value="Beta-barrel_TonB_sf"/>
</dbReference>
<keyword evidence="14" id="KW-1185">Reference proteome</keyword>
<feature type="chain" id="PRO_5039384133" evidence="10">
    <location>
        <begin position="20"/>
        <end position="713"/>
    </location>
</feature>
<dbReference type="InterPro" id="IPR012910">
    <property type="entry name" value="Plug_dom"/>
</dbReference>
<dbReference type="EMBL" id="FOTS01000008">
    <property type="protein sequence ID" value="SFL53054.1"/>
    <property type="molecule type" value="Genomic_DNA"/>
</dbReference>
<evidence type="ECO:0000259" key="12">
    <source>
        <dbReference type="Pfam" id="PF07715"/>
    </source>
</evidence>
<evidence type="ECO:0000256" key="3">
    <source>
        <dbReference type="ARBA" id="ARBA00022452"/>
    </source>
</evidence>
<dbReference type="PANTHER" id="PTHR32552:SF82">
    <property type="entry name" value="FCUA PROTEIN"/>
    <property type="match status" value="1"/>
</dbReference>
<evidence type="ECO:0000256" key="5">
    <source>
        <dbReference type="ARBA" id="ARBA00023077"/>
    </source>
</evidence>
<dbReference type="PROSITE" id="PS52016">
    <property type="entry name" value="TONB_DEPENDENT_REC_3"/>
    <property type="match status" value="1"/>
</dbReference>
<evidence type="ECO:0000256" key="7">
    <source>
        <dbReference type="ARBA" id="ARBA00023237"/>
    </source>
</evidence>
<reference evidence="14" key="1">
    <citation type="submission" date="2016-10" db="EMBL/GenBank/DDBJ databases">
        <authorList>
            <person name="Varghese N."/>
            <person name="Submissions S."/>
        </authorList>
    </citation>
    <scope>NUCLEOTIDE SEQUENCE [LARGE SCALE GENOMIC DNA]</scope>
    <source>
        <strain evidence="14">DSM 13327</strain>
    </source>
</reference>
<comment type="subcellular location">
    <subcellularLocation>
        <location evidence="1 8">Cell outer membrane</location>
        <topology evidence="1 8">Multi-pass membrane protein</topology>
    </subcellularLocation>
</comment>
<feature type="domain" description="TonB-dependent receptor plug" evidence="12">
    <location>
        <begin position="60"/>
        <end position="156"/>
    </location>
</feature>
<evidence type="ECO:0000313" key="14">
    <source>
        <dbReference type="Proteomes" id="UP000199520"/>
    </source>
</evidence>
<dbReference type="Pfam" id="PF07715">
    <property type="entry name" value="Plug"/>
    <property type="match status" value="1"/>
</dbReference>
<evidence type="ECO:0000256" key="4">
    <source>
        <dbReference type="ARBA" id="ARBA00022692"/>
    </source>
</evidence>
<dbReference type="STRING" id="1123291.SAMN04490355_10084"/>
<evidence type="ECO:0000313" key="13">
    <source>
        <dbReference type="EMBL" id="SFL53054.1"/>
    </source>
</evidence>
<dbReference type="Gene3D" id="2.170.130.10">
    <property type="entry name" value="TonB-dependent receptor, plug domain"/>
    <property type="match status" value="1"/>
</dbReference>
<dbReference type="InterPro" id="IPR039426">
    <property type="entry name" value="TonB-dep_rcpt-like"/>
</dbReference>
<dbReference type="InterPro" id="IPR037066">
    <property type="entry name" value="Plug_dom_sf"/>
</dbReference>
<dbReference type="SUPFAM" id="SSF56935">
    <property type="entry name" value="Porins"/>
    <property type="match status" value="1"/>
</dbReference>
<evidence type="ECO:0000256" key="9">
    <source>
        <dbReference type="RuleBase" id="RU003357"/>
    </source>
</evidence>
<evidence type="ECO:0000256" key="8">
    <source>
        <dbReference type="PROSITE-ProRule" id="PRU01360"/>
    </source>
</evidence>
<comment type="similarity">
    <text evidence="8 9">Belongs to the TonB-dependent receptor family.</text>
</comment>
<dbReference type="PANTHER" id="PTHR32552">
    <property type="entry name" value="FERRICHROME IRON RECEPTOR-RELATED"/>
    <property type="match status" value="1"/>
</dbReference>
<dbReference type="Proteomes" id="UP000199520">
    <property type="component" value="Unassembled WGS sequence"/>
</dbReference>
<keyword evidence="3 8" id="KW-1134">Transmembrane beta strand</keyword>
<dbReference type="InterPro" id="IPR000531">
    <property type="entry name" value="Beta-barrel_TonB"/>
</dbReference>
<dbReference type="GO" id="GO:0015344">
    <property type="term" value="F:siderophore uptake transmembrane transporter activity"/>
    <property type="evidence" value="ECO:0007669"/>
    <property type="project" value="TreeGrafter"/>
</dbReference>
<evidence type="ECO:0000256" key="10">
    <source>
        <dbReference type="SAM" id="SignalP"/>
    </source>
</evidence>
<feature type="signal peptide" evidence="10">
    <location>
        <begin position="1"/>
        <end position="19"/>
    </location>
</feature>
<keyword evidence="10" id="KW-0732">Signal</keyword>
<feature type="domain" description="TonB-dependent receptor-like beta-barrel" evidence="11">
    <location>
        <begin position="253"/>
        <end position="681"/>
    </location>
</feature>
<evidence type="ECO:0000256" key="6">
    <source>
        <dbReference type="ARBA" id="ARBA00023136"/>
    </source>
</evidence>
<evidence type="ECO:0000256" key="1">
    <source>
        <dbReference type="ARBA" id="ARBA00004571"/>
    </source>
</evidence>
<keyword evidence="5 9" id="KW-0798">TonB box</keyword>
<dbReference type="Pfam" id="PF00593">
    <property type="entry name" value="TonB_dep_Rec_b-barrel"/>
    <property type="match status" value="1"/>
</dbReference>
<proteinExistence type="inferred from homology"/>
<keyword evidence="7 8" id="KW-0998">Cell outer membrane</keyword>
<name>A0A1I4IFJ2_9FIRM</name>
<keyword evidence="4 8" id="KW-0812">Transmembrane</keyword>
<gene>
    <name evidence="13" type="ORF">SAMN04490355_10084</name>
</gene>
<dbReference type="AlphaFoldDB" id="A0A1I4IFJ2"/>
<evidence type="ECO:0000259" key="11">
    <source>
        <dbReference type="Pfam" id="PF00593"/>
    </source>
</evidence>
<dbReference type="Gene3D" id="2.40.170.20">
    <property type="entry name" value="TonB-dependent receptor, beta-barrel domain"/>
    <property type="match status" value="1"/>
</dbReference>
<keyword evidence="2 8" id="KW-0813">Transport</keyword>
<evidence type="ECO:0000256" key="2">
    <source>
        <dbReference type="ARBA" id="ARBA00022448"/>
    </source>
</evidence>